<accession>A0A7W7W3L2</accession>
<keyword evidence="3" id="KW-1185">Reference proteome</keyword>
<feature type="region of interest" description="Disordered" evidence="1">
    <location>
        <begin position="232"/>
        <end position="255"/>
    </location>
</feature>
<evidence type="ECO:0000313" key="3">
    <source>
        <dbReference type="Proteomes" id="UP000523007"/>
    </source>
</evidence>
<comment type="caution">
    <text evidence="2">The sequence shown here is derived from an EMBL/GenBank/DDBJ whole genome shotgun (WGS) entry which is preliminary data.</text>
</comment>
<evidence type="ECO:0000313" key="2">
    <source>
        <dbReference type="EMBL" id="MBB4931830.1"/>
    </source>
</evidence>
<organism evidence="2 3">
    <name type="scientific">Lipingzhangella halophila</name>
    <dbReference type="NCBI Taxonomy" id="1783352"/>
    <lineage>
        <taxon>Bacteria</taxon>
        <taxon>Bacillati</taxon>
        <taxon>Actinomycetota</taxon>
        <taxon>Actinomycetes</taxon>
        <taxon>Streptosporangiales</taxon>
        <taxon>Nocardiopsidaceae</taxon>
        <taxon>Lipingzhangella</taxon>
    </lineage>
</organism>
<protein>
    <submittedName>
        <fullName evidence="2">Uncharacterized protein</fullName>
    </submittedName>
</protein>
<gene>
    <name evidence="2" type="ORF">F4561_002650</name>
</gene>
<sequence>MGDQAAVCAPCTGTLKAALREVVGDDHLHGLAEDLDIAIAKQHVFPQGGGGRVRPSEAPLLIDMHASEAATVLRNTLVTWVRVLLEDHPTTAPADTLPAMATWLEGHAETIRHAPYGAECVDEILAAVHQARRATDRPPERVYAGPCPSCGQQIYAPDGHATARCRRDGCDGEIDDPEGRRMTMARQAVEQAPDREVTATEGALAARALGHSITDRWIRKLDEMGRLEPVREKRPRKYRLGDILDTAAKGEKKAS</sequence>
<reference evidence="2 3" key="1">
    <citation type="submission" date="2020-08" db="EMBL/GenBank/DDBJ databases">
        <title>Sequencing the genomes of 1000 actinobacteria strains.</title>
        <authorList>
            <person name="Klenk H.-P."/>
        </authorList>
    </citation>
    <scope>NUCLEOTIDE SEQUENCE [LARGE SCALE GENOMIC DNA]</scope>
    <source>
        <strain evidence="2 3">DSM 102030</strain>
    </source>
</reference>
<evidence type="ECO:0000256" key="1">
    <source>
        <dbReference type="SAM" id="MobiDB-lite"/>
    </source>
</evidence>
<proteinExistence type="predicted"/>
<dbReference type="AlphaFoldDB" id="A0A7W7W3L2"/>
<dbReference type="Proteomes" id="UP000523007">
    <property type="component" value="Unassembled WGS sequence"/>
</dbReference>
<name>A0A7W7W3L2_9ACTN</name>
<dbReference type="EMBL" id="JACHJT010000001">
    <property type="protein sequence ID" value="MBB4931830.1"/>
    <property type="molecule type" value="Genomic_DNA"/>
</dbReference>